<evidence type="ECO:0000313" key="10">
    <source>
        <dbReference type="EMBL" id="KAK5080302.1"/>
    </source>
</evidence>
<protein>
    <recommendedName>
        <fullName evidence="9">C2H2-type domain-containing protein</fullName>
    </recommendedName>
</protein>
<dbReference type="InterPro" id="IPR007219">
    <property type="entry name" value="XnlR_reg_dom"/>
</dbReference>
<keyword evidence="4 7" id="KW-0863">Zinc-finger</keyword>
<keyword evidence="5" id="KW-0862">Zinc</keyword>
<evidence type="ECO:0000256" key="2">
    <source>
        <dbReference type="ARBA" id="ARBA00022723"/>
    </source>
</evidence>
<dbReference type="InterPro" id="IPR051059">
    <property type="entry name" value="VerF-like"/>
</dbReference>
<evidence type="ECO:0000256" key="1">
    <source>
        <dbReference type="ARBA" id="ARBA00004123"/>
    </source>
</evidence>
<feature type="region of interest" description="Disordered" evidence="8">
    <location>
        <begin position="1"/>
        <end position="54"/>
    </location>
</feature>
<dbReference type="PANTHER" id="PTHR40626:SF30">
    <property type="entry name" value="FINGER DOMAIN PROTEIN, PUTATIVE (AFU_ORTHOLOGUE AFUA_4G13600)-RELATED"/>
    <property type="match status" value="1"/>
</dbReference>
<keyword evidence="2" id="KW-0479">Metal-binding</keyword>
<sequence>MPRSTPPILDKERSPLQQPRPSQASSVPASRAEAPLPQTIQSTYSVPGTAPIIPQPTYSETILQRPILATDPSTLPAQQVAQEPSSATSRRRSSSSMRNASMTFENITPTATPTGRVSKAKKGKRVHACEFPGCGKVFTRAEHKRRHELNHNPDATYRCPQPGCGRSFHRVDLLQRHQERHESEGSPNLALSTPRHSNTAFTSPPSVLPPSTMASPPTESAPRTQAGGLSIGSLVNPHSHQYHTADSSLPFDDSMFMRTYRQTVDPYSFYGSEGSHSPASDRAGHFQRQSISSASSVAAFDPSSMSPAMNTMPGTWVPATAAPPMTLPSNVFEEGQAHYIPVSLVALPTRALTEADQSRTVNPMPVHLRELDGHEFATIQRELSAVPGLIFDKSEIPRYIRFDCLEHYWKFFHPSFPIVYKPNFVTNTPPPLLLSAVLAIGSFYDSRPEAKLYSLALQEIATKLLRQRGETITSRSRIADLQTVLLLEILSKYSARHATPETSARFRALYASLHQTRQILVQNPLAVFRTLREEKSEDDLKKAHKFWLEHEARRRIFHACSVLDAQQVALFDQRPTIVIHSNLSNKSAETRGGFDLPCDEVLWDASPLAEWSAKAANSVFRDVDTARTSYQAASVNDYSFFQHQIINLNASPKQRCLEELSSPPEQKRPPSKTRFNYHVFQMSKHVPVRSLLIVAGESWFLGRKIEREAEYNQARHIVREWIARATSTDPSVEVSSNMKAHWHALKLLRMVVGASESIQHFRTTNMVHEDWSIYLAALVCWAHAYGRRISPQAPAAPVPTAVPESPTSSRKRKASDIATAPRKRQATLQAPSRGMVVPSAAAHTTQNPFSESVAAYSNPAWSAYGPVGNYGGQWAAYYDESMVTYSARADVSTASASATDPSAYGSTARTAANTPQSQSSLATTAPPTSIPAVDDVMVELRTYLSLTEVTAPEYLVGLDSNILARVKFVLDAVRVHKIGAKRTVGGLMIDAERVLSRLAEGKNNAMF</sequence>
<feature type="compositionally biased region" description="Low complexity" evidence="8">
    <location>
        <begin position="792"/>
        <end position="808"/>
    </location>
</feature>
<dbReference type="SMART" id="SM00355">
    <property type="entry name" value="ZnF_C2H2"/>
    <property type="match status" value="2"/>
</dbReference>
<dbReference type="Proteomes" id="UP001345013">
    <property type="component" value="Unassembled WGS sequence"/>
</dbReference>
<feature type="compositionally biased region" description="Polar residues" evidence="8">
    <location>
        <begin position="904"/>
        <end position="926"/>
    </location>
</feature>
<evidence type="ECO:0000256" key="8">
    <source>
        <dbReference type="SAM" id="MobiDB-lite"/>
    </source>
</evidence>
<organism evidence="10 11">
    <name type="scientific">Lithohypha guttulata</name>
    <dbReference type="NCBI Taxonomy" id="1690604"/>
    <lineage>
        <taxon>Eukaryota</taxon>
        <taxon>Fungi</taxon>
        <taxon>Dikarya</taxon>
        <taxon>Ascomycota</taxon>
        <taxon>Pezizomycotina</taxon>
        <taxon>Eurotiomycetes</taxon>
        <taxon>Chaetothyriomycetidae</taxon>
        <taxon>Chaetothyriales</taxon>
        <taxon>Trichomeriaceae</taxon>
        <taxon>Lithohypha</taxon>
    </lineage>
</organism>
<keyword evidence="11" id="KW-1185">Reference proteome</keyword>
<feature type="compositionally biased region" description="Polar residues" evidence="8">
    <location>
        <begin position="212"/>
        <end position="223"/>
    </location>
</feature>
<dbReference type="CDD" id="cd12148">
    <property type="entry name" value="fungal_TF_MHR"/>
    <property type="match status" value="1"/>
</dbReference>
<evidence type="ECO:0000256" key="5">
    <source>
        <dbReference type="ARBA" id="ARBA00022833"/>
    </source>
</evidence>
<feature type="compositionally biased region" description="Low complexity" evidence="8">
    <location>
        <begin position="94"/>
        <end position="103"/>
    </location>
</feature>
<evidence type="ECO:0000256" key="6">
    <source>
        <dbReference type="ARBA" id="ARBA00023242"/>
    </source>
</evidence>
<comment type="subcellular location">
    <subcellularLocation>
        <location evidence="1">Nucleus</location>
    </subcellularLocation>
</comment>
<dbReference type="Gene3D" id="3.30.160.60">
    <property type="entry name" value="Classic Zinc Finger"/>
    <property type="match status" value="2"/>
</dbReference>
<feature type="region of interest" description="Disordered" evidence="8">
    <location>
        <begin position="792"/>
        <end position="843"/>
    </location>
</feature>
<gene>
    <name evidence="10" type="ORF">LTR24_008583</name>
</gene>
<feature type="region of interest" description="Disordered" evidence="8">
    <location>
        <begin position="176"/>
        <end position="238"/>
    </location>
</feature>
<dbReference type="SUPFAM" id="SSF57667">
    <property type="entry name" value="beta-beta-alpha zinc fingers"/>
    <property type="match status" value="1"/>
</dbReference>
<feature type="domain" description="C2H2-type" evidence="9">
    <location>
        <begin position="127"/>
        <end position="156"/>
    </location>
</feature>
<evidence type="ECO:0000256" key="4">
    <source>
        <dbReference type="ARBA" id="ARBA00022771"/>
    </source>
</evidence>
<feature type="compositionally biased region" description="Polar residues" evidence="8">
    <location>
        <begin position="104"/>
        <end position="115"/>
    </location>
</feature>
<evidence type="ECO:0000313" key="11">
    <source>
        <dbReference type="Proteomes" id="UP001345013"/>
    </source>
</evidence>
<dbReference type="InterPro" id="IPR013087">
    <property type="entry name" value="Znf_C2H2_type"/>
</dbReference>
<feature type="region of interest" description="Disordered" evidence="8">
    <location>
        <begin position="75"/>
        <end position="120"/>
    </location>
</feature>
<dbReference type="InterPro" id="IPR036236">
    <property type="entry name" value="Znf_C2H2_sf"/>
</dbReference>
<feature type="region of interest" description="Disordered" evidence="8">
    <location>
        <begin position="896"/>
        <end position="926"/>
    </location>
</feature>
<dbReference type="PROSITE" id="PS00028">
    <property type="entry name" value="ZINC_FINGER_C2H2_1"/>
    <property type="match status" value="2"/>
</dbReference>
<dbReference type="EMBL" id="JAVRRG010000152">
    <property type="protein sequence ID" value="KAK5080302.1"/>
    <property type="molecule type" value="Genomic_DNA"/>
</dbReference>
<name>A0ABR0JZR5_9EURO</name>
<reference evidence="10 11" key="1">
    <citation type="submission" date="2023-08" db="EMBL/GenBank/DDBJ databases">
        <title>Black Yeasts Isolated from many extreme environments.</title>
        <authorList>
            <person name="Coleine C."/>
            <person name="Stajich J.E."/>
            <person name="Selbmann L."/>
        </authorList>
    </citation>
    <scope>NUCLEOTIDE SEQUENCE [LARGE SCALE GENOMIC DNA]</scope>
    <source>
        <strain evidence="10 11">CCFEE 5885</strain>
    </source>
</reference>
<dbReference type="PROSITE" id="PS50157">
    <property type="entry name" value="ZINC_FINGER_C2H2_2"/>
    <property type="match status" value="2"/>
</dbReference>
<feature type="compositionally biased region" description="Polar residues" evidence="8">
    <location>
        <begin position="15"/>
        <end position="28"/>
    </location>
</feature>
<comment type="caution">
    <text evidence="10">The sequence shown here is derived from an EMBL/GenBank/DDBJ whole genome shotgun (WGS) entry which is preliminary data.</text>
</comment>
<dbReference type="Pfam" id="PF04082">
    <property type="entry name" value="Fungal_trans"/>
    <property type="match status" value="1"/>
</dbReference>
<evidence type="ECO:0000259" key="9">
    <source>
        <dbReference type="PROSITE" id="PS50157"/>
    </source>
</evidence>
<proteinExistence type="predicted"/>
<keyword evidence="3" id="KW-0677">Repeat</keyword>
<feature type="domain" description="C2H2-type" evidence="9">
    <location>
        <begin position="157"/>
        <end position="186"/>
    </location>
</feature>
<keyword evidence="6" id="KW-0539">Nucleus</keyword>
<dbReference type="PANTHER" id="PTHR40626">
    <property type="entry name" value="MIP31509P"/>
    <property type="match status" value="1"/>
</dbReference>
<evidence type="ECO:0000256" key="3">
    <source>
        <dbReference type="ARBA" id="ARBA00022737"/>
    </source>
</evidence>
<dbReference type="Pfam" id="PF00096">
    <property type="entry name" value="zf-C2H2"/>
    <property type="match status" value="1"/>
</dbReference>
<feature type="compositionally biased region" description="Polar residues" evidence="8">
    <location>
        <begin position="185"/>
        <end position="205"/>
    </location>
</feature>
<evidence type="ECO:0000256" key="7">
    <source>
        <dbReference type="PROSITE-ProRule" id="PRU00042"/>
    </source>
</evidence>
<feature type="compositionally biased region" description="Polar residues" evidence="8">
    <location>
        <begin position="75"/>
        <end position="84"/>
    </location>
</feature>
<accession>A0ABR0JZR5</accession>